<evidence type="ECO:0000259" key="12">
    <source>
        <dbReference type="Pfam" id="PF13288"/>
    </source>
</evidence>
<feature type="binding site" evidence="9">
    <location>
        <position position="217"/>
    </location>
    <ligand>
        <name>1-deoxy-D-xylulose 5-phosphate</name>
        <dbReference type="ChEBI" id="CHEBI:57792"/>
    </ligand>
</feature>
<dbReference type="RefSeq" id="WP_078807269.1">
    <property type="nucleotide sequence ID" value="NZ_FUXI01000013.1"/>
</dbReference>
<dbReference type="Proteomes" id="UP000190328">
    <property type="component" value="Unassembled WGS sequence"/>
</dbReference>
<dbReference type="OrthoDB" id="9806546at2"/>
<dbReference type="GO" id="GO:0016853">
    <property type="term" value="F:isomerase activity"/>
    <property type="evidence" value="ECO:0007669"/>
    <property type="project" value="UniProtKB-KW"/>
</dbReference>
<dbReference type="InterPro" id="IPR026877">
    <property type="entry name" value="DXPR_C"/>
</dbReference>
<dbReference type="PANTHER" id="PTHR30525:SF0">
    <property type="entry name" value="1-DEOXY-D-XYLULOSE 5-PHOSPHATE REDUCTOISOMERASE, CHLOROPLASTIC"/>
    <property type="match status" value="1"/>
</dbReference>
<keyword evidence="5 9" id="KW-0560">Oxidoreductase</keyword>
<dbReference type="EMBL" id="FUXI01000013">
    <property type="protein sequence ID" value="SJZ75172.1"/>
    <property type="molecule type" value="Genomic_DNA"/>
</dbReference>
<comment type="caution">
    <text evidence="9">Lacks conserved residue(s) required for the propagation of feature annotation.</text>
</comment>
<comment type="similarity">
    <text evidence="2 9">Belongs to the DXR family.</text>
</comment>
<dbReference type="PIRSF" id="PIRSF006205">
    <property type="entry name" value="Dxp_reductismrs"/>
    <property type="match status" value="1"/>
</dbReference>
<name>A0A1T4N7I0_9ENTE</name>
<dbReference type="GO" id="GO:0030145">
    <property type="term" value="F:manganese ion binding"/>
    <property type="evidence" value="ECO:0007669"/>
    <property type="project" value="TreeGrafter"/>
</dbReference>
<dbReference type="InterPro" id="IPR036291">
    <property type="entry name" value="NAD(P)-bd_dom_sf"/>
</dbReference>
<dbReference type="InterPro" id="IPR013512">
    <property type="entry name" value="DXP_reductoisomerase_N"/>
</dbReference>
<evidence type="ECO:0000256" key="1">
    <source>
        <dbReference type="ARBA" id="ARBA00005094"/>
    </source>
</evidence>
<dbReference type="AlphaFoldDB" id="A0A1T4N7I0"/>
<keyword evidence="6 9" id="KW-0464">Manganese</keyword>
<feature type="binding site" evidence="9">
    <location>
        <position position="213"/>
    </location>
    <ligand>
        <name>1-deoxy-D-xylulose 5-phosphate</name>
        <dbReference type="ChEBI" id="CHEBI:57792"/>
    </ligand>
</feature>
<dbReference type="Gene3D" id="3.40.50.720">
    <property type="entry name" value="NAD(P)-binding Rossmann-like Domain"/>
    <property type="match status" value="1"/>
</dbReference>
<evidence type="ECO:0000313" key="14">
    <source>
        <dbReference type="Proteomes" id="UP000190328"/>
    </source>
</evidence>
<dbReference type="Pfam" id="PF13288">
    <property type="entry name" value="DXPR_C"/>
    <property type="match status" value="1"/>
</dbReference>
<dbReference type="Gene3D" id="1.10.1740.10">
    <property type="match status" value="1"/>
</dbReference>
<feature type="binding site" evidence="9">
    <location>
        <position position="122"/>
    </location>
    <ligand>
        <name>NADPH</name>
        <dbReference type="ChEBI" id="CHEBI:57783"/>
    </ligand>
</feature>
<evidence type="ECO:0000256" key="9">
    <source>
        <dbReference type="HAMAP-Rule" id="MF_00183"/>
    </source>
</evidence>
<evidence type="ECO:0000259" key="11">
    <source>
        <dbReference type="Pfam" id="PF08436"/>
    </source>
</evidence>
<feature type="binding site" evidence="9">
    <location>
        <position position="195"/>
    </location>
    <ligand>
        <name>1-deoxy-D-xylulose 5-phosphate</name>
        <dbReference type="ChEBI" id="CHEBI:57792"/>
    </ligand>
</feature>
<comment type="catalytic activity">
    <reaction evidence="8">
        <text>2-C-methyl-D-erythritol 4-phosphate + NADP(+) = 1-deoxy-D-xylulose 5-phosphate + NADPH + H(+)</text>
        <dbReference type="Rhea" id="RHEA:13717"/>
        <dbReference type="ChEBI" id="CHEBI:15378"/>
        <dbReference type="ChEBI" id="CHEBI:57783"/>
        <dbReference type="ChEBI" id="CHEBI:57792"/>
        <dbReference type="ChEBI" id="CHEBI:58262"/>
        <dbReference type="ChEBI" id="CHEBI:58349"/>
        <dbReference type="EC" id="1.1.1.267"/>
    </reaction>
    <physiologicalReaction direction="right-to-left" evidence="8">
        <dbReference type="Rhea" id="RHEA:13719"/>
    </physiologicalReaction>
</comment>
<evidence type="ECO:0000256" key="3">
    <source>
        <dbReference type="ARBA" id="ARBA00022723"/>
    </source>
</evidence>
<comment type="function">
    <text evidence="9">Catalyzes the NADPH-dependent rearrangement and reduction of 1-deoxy-D-xylulose-5-phosphate (DXP) to 2-C-methyl-D-erythritol 4-phosphate (MEP).</text>
</comment>
<feature type="binding site" evidence="9">
    <location>
        <position position="120"/>
    </location>
    <ligand>
        <name>NADPH</name>
        <dbReference type="ChEBI" id="CHEBI:57783"/>
    </ligand>
</feature>
<evidence type="ECO:0000256" key="7">
    <source>
        <dbReference type="ARBA" id="ARBA00023229"/>
    </source>
</evidence>
<evidence type="ECO:0000256" key="5">
    <source>
        <dbReference type="ARBA" id="ARBA00023002"/>
    </source>
</evidence>
<feature type="binding site" evidence="9">
    <location>
        <position position="37"/>
    </location>
    <ligand>
        <name>NADPH</name>
        <dbReference type="ChEBI" id="CHEBI:57783"/>
    </ligand>
</feature>
<feature type="binding site" evidence="9">
    <location>
        <position position="201"/>
    </location>
    <ligand>
        <name>NADPH</name>
        <dbReference type="ChEBI" id="CHEBI:57783"/>
    </ligand>
</feature>
<dbReference type="SUPFAM" id="SSF55347">
    <property type="entry name" value="Glyceraldehyde-3-phosphate dehydrogenase-like, C-terminal domain"/>
    <property type="match status" value="1"/>
</dbReference>
<dbReference type="PANTHER" id="PTHR30525">
    <property type="entry name" value="1-DEOXY-D-XYLULOSE 5-PHOSPHATE REDUCTOISOMERASE"/>
    <property type="match status" value="1"/>
</dbReference>
<feature type="binding site" evidence="9">
    <location>
        <position position="13"/>
    </location>
    <ligand>
        <name>NADPH</name>
        <dbReference type="ChEBI" id="CHEBI:57783"/>
    </ligand>
</feature>
<evidence type="ECO:0000259" key="10">
    <source>
        <dbReference type="Pfam" id="PF02670"/>
    </source>
</evidence>
<evidence type="ECO:0000313" key="13">
    <source>
        <dbReference type="EMBL" id="SJZ75172.1"/>
    </source>
</evidence>
<reference evidence="13 14" key="1">
    <citation type="submission" date="2017-02" db="EMBL/GenBank/DDBJ databases">
        <authorList>
            <person name="Peterson S.W."/>
        </authorList>
    </citation>
    <scope>NUCLEOTIDE SEQUENCE [LARGE SCALE GENOMIC DNA]</scope>
    <source>
        <strain evidence="13 14">ATCC BAA-1030</strain>
    </source>
</reference>
<keyword evidence="7 9" id="KW-0414">Isoprene biosynthesis</keyword>
<dbReference type="UniPathway" id="UPA00056">
    <property type="reaction ID" value="UER00092"/>
</dbReference>
<evidence type="ECO:0000256" key="8">
    <source>
        <dbReference type="ARBA" id="ARBA00048543"/>
    </source>
</evidence>
<feature type="binding site" evidence="9">
    <location>
        <position position="10"/>
    </location>
    <ligand>
        <name>NADPH</name>
        <dbReference type="ChEBI" id="CHEBI:57783"/>
    </ligand>
</feature>
<dbReference type="Pfam" id="PF08436">
    <property type="entry name" value="DXP_redisom_C"/>
    <property type="match status" value="1"/>
</dbReference>
<dbReference type="InterPro" id="IPR036169">
    <property type="entry name" value="DXPR_C_sf"/>
</dbReference>
<comment type="cofactor">
    <cofactor evidence="9">
        <name>Mg(2+)</name>
        <dbReference type="ChEBI" id="CHEBI:18420"/>
    </cofactor>
    <cofactor evidence="9">
        <name>Mn(2+)</name>
        <dbReference type="ChEBI" id="CHEBI:29035"/>
    </cofactor>
</comment>
<feature type="binding site" evidence="9">
    <location>
        <position position="172"/>
    </location>
    <ligand>
        <name>1-deoxy-D-xylulose 5-phosphate</name>
        <dbReference type="ChEBI" id="CHEBI:57792"/>
    </ligand>
</feature>
<dbReference type="SUPFAM" id="SSF69055">
    <property type="entry name" value="1-deoxy-D-xylulose-5-phosphate reductoisomerase, C-terminal domain"/>
    <property type="match status" value="1"/>
</dbReference>
<feature type="binding site" evidence="9">
    <location>
        <position position="38"/>
    </location>
    <ligand>
        <name>NADPH</name>
        <dbReference type="ChEBI" id="CHEBI:57783"/>
    </ligand>
</feature>
<dbReference type="GO" id="GO:0051484">
    <property type="term" value="P:isopentenyl diphosphate biosynthetic process, methylerythritol 4-phosphate pathway involved in terpenoid biosynthetic process"/>
    <property type="evidence" value="ECO:0007669"/>
    <property type="project" value="UniProtKB-ARBA"/>
</dbReference>
<feature type="domain" description="DXP reductoisomerase C-terminal" evidence="12">
    <location>
        <begin position="257"/>
        <end position="374"/>
    </location>
</feature>
<feature type="binding site" evidence="9">
    <location>
        <position position="217"/>
    </location>
    <ligand>
        <name>Mn(2+)</name>
        <dbReference type="ChEBI" id="CHEBI:29035"/>
    </ligand>
</feature>
<feature type="binding site" evidence="9">
    <location>
        <position position="147"/>
    </location>
    <ligand>
        <name>1-deoxy-D-xylulose 5-phosphate</name>
        <dbReference type="ChEBI" id="CHEBI:57792"/>
    </ligand>
</feature>
<keyword evidence="4 9" id="KW-0521">NADP</keyword>
<proteinExistence type="inferred from homology"/>
<accession>A0A1T4N7I0</accession>
<dbReference type="HAMAP" id="MF_00183">
    <property type="entry name" value="DXP_reductoisom"/>
    <property type="match status" value="1"/>
</dbReference>
<comment type="pathway">
    <text evidence="1 9">Isoprenoid biosynthesis; isopentenyl diphosphate biosynthesis via DXP pathway; isopentenyl diphosphate from 1-deoxy-D-xylulose 5-phosphate: step 1/6.</text>
</comment>
<dbReference type="GO" id="GO:0030604">
    <property type="term" value="F:1-deoxy-D-xylulose-5-phosphate reductoisomerase activity"/>
    <property type="evidence" value="ECO:0007669"/>
    <property type="project" value="UniProtKB-UniRule"/>
</dbReference>
<evidence type="ECO:0000256" key="2">
    <source>
        <dbReference type="ARBA" id="ARBA00006825"/>
    </source>
</evidence>
<feature type="binding site" evidence="9">
    <location>
        <position position="12"/>
    </location>
    <ligand>
        <name>NADPH</name>
        <dbReference type="ChEBI" id="CHEBI:57783"/>
    </ligand>
</feature>
<feature type="binding site" evidence="9">
    <location>
        <position position="11"/>
    </location>
    <ligand>
        <name>NADPH</name>
        <dbReference type="ChEBI" id="CHEBI:57783"/>
    </ligand>
</feature>
<dbReference type="InterPro" id="IPR013644">
    <property type="entry name" value="DXP_reductoisomerase_C"/>
</dbReference>
<keyword evidence="3 9" id="KW-0479">Metal-binding</keyword>
<feature type="domain" description="1-deoxy-D-xylulose 5-phosphate reductoisomerase C-terminal" evidence="11">
    <location>
        <begin position="142"/>
        <end position="225"/>
    </location>
</feature>
<evidence type="ECO:0000256" key="4">
    <source>
        <dbReference type="ARBA" id="ARBA00022857"/>
    </source>
</evidence>
<feature type="domain" description="1-deoxy-D-xylulose 5-phosphate reductoisomerase N-terminal" evidence="10">
    <location>
        <begin position="4"/>
        <end position="128"/>
    </location>
</feature>
<dbReference type="STRING" id="263852.SAMN02745116_01332"/>
<feature type="binding site" evidence="9">
    <location>
        <position position="214"/>
    </location>
    <ligand>
        <name>1-deoxy-D-xylulose 5-phosphate</name>
        <dbReference type="ChEBI" id="CHEBI:57792"/>
    </ligand>
</feature>
<gene>
    <name evidence="9" type="primary">dxr</name>
    <name evidence="13" type="ORF">SAMN02745116_01332</name>
</gene>
<dbReference type="NCBIfam" id="NF009114">
    <property type="entry name" value="PRK12464.1"/>
    <property type="match status" value="1"/>
</dbReference>
<feature type="binding site" evidence="9">
    <location>
        <position position="208"/>
    </location>
    <ligand>
        <name>1-deoxy-D-xylulose 5-phosphate</name>
        <dbReference type="ChEBI" id="CHEBI:57792"/>
    </ligand>
</feature>
<dbReference type="Pfam" id="PF02670">
    <property type="entry name" value="DXP_reductoisom"/>
    <property type="match status" value="1"/>
</dbReference>
<keyword evidence="13" id="KW-0413">Isomerase</keyword>
<feature type="binding site" evidence="9">
    <location>
        <position position="148"/>
    </location>
    <ligand>
        <name>Mn(2+)</name>
        <dbReference type="ChEBI" id="CHEBI:29035"/>
    </ligand>
</feature>
<keyword evidence="9" id="KW-0460">Magnesium</keyword>
<feature type="binding site" evidence="9">
    <location>
        <position position="148"/>
    </location>
    <ligand>
        <name>1-deoxy-D-xylulose 5-phosphate</name>
        <dbReference type="ChEBI" id="CHEBI:57792"/>
    </ligand>
</feature>
<dbReference type="NCBIfam" id="TIGR00243">
    <property type="entry name" value="Dxr"/>
    <property type="match status" value="1"/>
</dbReference>
<feature type="binding site" evidence="9">
    <location>
        <position position="146"/>
    </location>
    <ligand>
        <name>Mn(2+)</name>
        <dbReference type="ChEBI" id="CHEBI:29035"/>
    </ligand>
</feature>
<evidence type="ECO:0000256" key="6">
    <source>
        <dbReference type="ARBA" id="ARBA00023211"/>
    </source>
</evidence>
<organism evidence="13 14">
    <name type="scientific">Pilibacter termitis</name>
    <dbReference type="NCBI Taxonomy" id="263852"/>
    <lineage>
        <taxon>Bacteria</taxon>
        <taxon>Bacillati</taxon>
        <taxon>Bacillota</taxon>
        <taxon>Bacilli</taxon>
        <taxon>Lactobacillales</taxon>
        <taxon>Enterococcaceae</taxon>
        <taxon>Pilibacter</taxon>
    </lineage>
</organism>
<dbReference type="FunFam" id="3.40.50.720:FF:000045">
    <property type="entry name" value="1-deoxy-D-xylulose 5-phosphate reductoisomerase"/>
    <property type="match status" value="1"/>
</dbReference>
<keyword evidence="14" id="KW-1185">Reference proteome</keyword>
<protein>
    <recommendedName>
        <fullName evidence="9">1-deoxy-D-xylulose 5-phosphate reductoisomerase</fullName>
        <shortName evidence="9">DXP reductoisomerase</shortName>
        <ecNumber evidence="9">1.1.1.267</ecNumber>
    </recommendedName>
    <alternativeName>
        <fullName evidence="9">1-deoxyxylulose-5-phosphate reductoisomerase</fullName>
    </alternativeName>
    <alternativeName>
        <fullName evidence="9">2-C-methyl-D-erythritol 4-phosphate synthase</fullName>
    </alternativeName>
</protein>
<dbReference type="EC" id="1.1.1.267" evidence="9"/>
<dbReference type="GO" id="GO:0070402">
    <property type="term" value="F:NADPH binding"/>
    <property type="evidence" value="ECO:0007669"/>
    <property type="project" value="InterPro"/>
</dbReference>
<dbReference type="SUPFAM" id="SSF51735">
    <property type="entry name" value="NAD(P)-binding Rossmann-fold domains"/>
    <property type="match status" value="1"/>
</dbReference>
<feature type="binding site" evidence="9">
    <location>
        <position position="121"/>
    </location>
    <ligand>
        <name>1-deoxy-D-xylulose 5-phosphate</name>
        <dbReference type="ChEBI" id="CHEBI:57792"/>
    </ligand>
</feature>
<dbReference type="InterPro" id="IPR003821">
    <property type="entry name" value="DXP_reductoisomerase"/>
</dbReference>
<sequence length="392" mass="44310">MKNICLLGATGSIGESCCDVLRGHKEKFHLSAFSFHKNVEKARAIIQEFSPQYVSCGDEESKERLSKEFPKITFGVGSHGLVEAATLEEVDVVLTAVSGAVGFTPTLQAIEKKKTIALANKETLVMAGKWIMEAARKQNVKILPVDSEHSAIFQALQGQDRTSLRKLVITASGGSFRDYTREELEHVTVEQALNHPNWSMGKKITIDSSTMMNKGLEVIEAHWLFDVPYENIEVVLHRESIVHSMVAFHDGSYLAQLGASDMREPILFALGFPERLEMKNEKPFDLTEIGKLHFEKMDEERFPMLRLAFECGKKGGSFPTVYNAANEIAANAFLDGKIRYLEIEKYVAFACLQHKEKEDLTLEDVIEIDKRTRNFVRKEIEYAQSQENEMRR</sequence>